<sequence length="1037" mass="116089">MDEPIKTLDLSREQQDTATLMQRLLGKRIADRYVDFCRLATGGLPLRVSRPLAAHALRELESILRQTLDVPMEVAVPPTPQDMERIEKAKAGLRAIGYGEEDLQRVANQLRPRLSHKEEIEKIVTRLGLAPDGDIAHAWKSISQAHGLAHGARALHQTIEVDDMFRAEWQAPFDTVVRGLMVALQGKYAAFMRRIDQLVAMPNRSAAVTSFSKEIPGALPLLWHFFNKLETPDWLPHLSQRKLLVAPLSQDDESGGNGLPMRQWPAGRYLLRMAKSPDPAARILVASALRAVASSTHPDVQLTGMEILTALPADESASLVDLAEGWLTPAARFIMAQGPHDLIRNLARSGKGHAALRTTRAVFQLFSENERLATLFSRHMYEHFLPDAVKAIAPLCKVEGVALLADLLDQALHIAGKVSDDPPHDYSYYLSGTVSEHGTKHDVIDALVGETVRAAKLAIEADPTCAGDVVSRIKGHSSRLFMRIALHVLSFAPERAPETAQALLSTPELIDATWCRIEYGQLALSWFPSLSPSVQQDILAYVDSVPGMYRERLNKRFEEYEKRAPTEEEQRARDASIVRDLVWHWRDVLPIERRQATEKLGDPEAWRAKFDEPDASPLAAPDFSSRPIEEIVAFLDTWRPSAGERRETATALAQQLRDAAMASPLRYSARAAQFSALPPIYVRRLLEGLSLTSNNTNELDWTGVIALIEVVGQPGRQLTASGMEGDDPDWSWARKAAMDLLASGLRRGAEGVSFAHAERVQQVILESYRGAPRKPDTDDFEESYRRFPHHGAQSTSRGAAVELCVLFIYWMSKDDQSEVGKAQREAIEKLPAIRQVFEAELADGTPDGRIPRAILGSYLNWLYFFGEGWLLEHFNRLFPDDISLRDAAWHAHLSADSGPISALGPRMRDCYATEISRLNDKANERDQQHIDDRLAEYLIIIYISAALPDDVFEQFWNTAPTRALQHAMWFLGVELELPEKKLPDPFRARAVSNGFWIRLSPCLRPALRRVIRTASSTGLQRYRPSSRIAWHKLSHPS</sequence>
<reference evidence="1 2" key="1">
    <citation type="submission" date="2024-07" db="EMBL/GenBank/DDBJ databases">
        <title>Genomic Encyclopedia of Type Strains, Phase V (KMG-V): Genome sequencing to study the core and pangenomes of soil and plant-associated prokaryotes.</title>
        <authorList>
            <person name="Whitman W."/>
        </authorList>
    </citation>
    <scope>NUCLEOTIDE SEQUENCE [LARGE SCALE GENOMIC DNA]</scope>
    <source>
        <strain evidence="1 2">USDA 222</strain>
    </source>
</reference>
<proteinExistence type="predicted"/>
<dbReference type="Proteomes" id="UP001565474">
    <property type="component" value="Unassembled WGS sequence"/>
</dbReference>
<dbReference type="EMBL" id="JBGBZN010000002">
    <property type="protein sequence ID" value="MEY9472099.1"/>
    <property type="molecule type" value="Genomic_DNA"/>
</dbReference>
<evidence type="ECO:0000313" key="2">
    <source>
        <dbReference type="Proteomes" id="UP001565474"/>
    </source>
</evidence>
<protein>
    <submittedName>
        <fullName evidence="1">Uncharacterized protein</fullName>
    </submittedName>
</protein>
<evidence type="ECO:0000313" key="1">
    <source>
        <dbReference type="EMBL" id="MEY9472099.1"/>
    </source>
</evidence>
<organism evidence="1 2">
    <name type="scientific">Bradyrhizobium yuanmingense</name>
    <dbReference type="NCBI Taxonomy" id="108015"/>
    <lineage>
        <taxon>Bacteria</taxon>
        <taxon>Pseudomonadati</taxon>
        <taxon>Pseudomonadota</taxon>
        <taxon>Alphaproteobacteria</taxon>
        <taxon>Hyphomicrobiales</taxon>
        <taxon>Nitrobacteraceae</taxon>
        <taxon>Bradyrhizobium</taxon>
    </lineage>
</organism>
<comment type="caution">
    <text evidence="1">The sequence shown here is derived from an EMBL/GenBank/DDBJ whole genome shotgun (WGS) entry which is preliminary data.</text>
</comment>
<gene>
    <name evidence="1" type="ORF">ABH992_004498</name>
</gene>
<accession>A0ABV4GJH6</accession>
<dbReference type="RefSeq" id="WP_036044861.1">
    <property type="nucleotide sequence ID" value="NZ_JBGBYD010000002.1"/>
</dbReference>
<name>A0ABV4GJH6_9BRAD</name>
<keyword evidence="2" id="KW-1185">Reference proteome</keyword>